<keyword evidence="2" id="KW-1185">Reference proteome</keyword>
<dbReference type="CDD" id="cd06561">
    <property type="entry name" value="AlkD_like"/>
    <property type="match status" value="1"/>
</dbReference>
<dbReference type="SUPFAM" id="SSF48371">
    <property type="entry name" value="ARM repeat"/>
    <property type="match status" value="1"/>
</dbReference>
<dbReference type="InterPro" id="IPR014825">
    <property type="entry name" value="DNA_alkylation"/>
</dbReference>
<dbReference type="Gene3D" id="1.25.10.90">
    <property type="match status" value="1"/>
</dbReference>
<dbReference type="AlphaFoldDB" id="A0A419SXW0"/>
<comment type="caution">
    <text evidence="1">The sequence shown here is derived from an EMBL/GenBank/DDBJ whole genome shotgun (WGS) entry which is preliminary data.</text>
</comment>
<dbReference type="Proteomes" id="UP000284177">
    <property type="component" value="Unassembled WGS sequence"/>
</dbReference>
<dbReference type="OrthoDB" id="9775346at2"/>
<proteinExistence type="predicted"/>
<gene>
    <name evidence="1" type="ORF">BET03_04790</name>
</gene>
<sequence length="237" mass="28430">MDYIKAIKEELSQYIEPEKAEYLPKFFKAYPGGYGEGDKFIGVRVPNQRKIARKYYKKISLKEVEMLLQESIHEYRFTALIILVNKFQKIKKEEEKKEIVDLYLNNILYVNNWDLVDTSADKILGAYLFDKDKSLLYDLAQSDNLWKQRIAIISTFYFIKNHQFEDTLKLAKVLLNHEHDLIHKAVGWMLREIGKRDFNVEFNFLKEHYNKMPRTMLRYAIEKFEPELRKKFLKGLI</sequence>
<protein>
    <submittedName>
        <fullName evidence="1">DNA alkylation repair protein</fullName>
    </submittedName>
</protein>
<accession>A0A419SXW0</accession>
<dbReference type="EMBL" id="MCIB01000036">
    <property type="protein sequence ID" value="RKD30025.1"/>
    <property type="molecule type" value="Genomic_DNA"/>
</dbReference>
<evidence type="ECO:0000313" key="1">
    <source>
        <dbReference type="EMBL" id="RKD30025.1"/>
    </source>
</evidence>
<name>A0A419SXW0_9FIRM</name>
<organism evidence="1 2">
    <name type="scientific">Thermohalobacter berrensis</name>
    <dbReference type="NCBI Taxonomy" id="99594"/>
    <lineage>
        <taxon>Bacteria</taxon>
        <taxon>Bacillati</taxon>
        <taxon>Bacillota</taxon>
        <taxon>Tissierellia</taxon>
        <taxon>Tissierellales</taxon>
        <taxon>Thermohalobacteraceae</taxon>
        <taxon>Thermohalobacter</taxon>
    </lineage>
</organism>
<dbReference type="PANTHER" id="PTHR34070">
    <property type="entry name" value="ARMADILLO-TYPE FOLD"/>
    <property type="match status" value="1"/>
</dbReference>
<evidence type="ECO:0000313" key="2">
    <source>
        <dbReference type="Proteomes" id="UP000284177"/>
    </source>
</evidence>
<dbReference type="RefSeq" id="WP_120170240.1">
    <property type="nucleotide sequence ID" value="NZ_MCIB01000036.1"/>
</dbReference>
<dbReference type="InterPro" id="IPR016024">
    <property type="entry name" value="ARM-type_fold"/>
</dbReference>
<reference evidence="1 2" key="1">
    <citation type="submission" date="2016-08" db="EMBL/GenBank/DDBJ databases">
        <title>Novel Firmicutes and Novel Genomes.</title>
        <authorList>
            <person name="Poppleton D.I."/>
            <person name="Gribaldo S."/>
        </authorList>
    </citation>
    <scope>NUCLEOTIDE SEQUENCE [LARGE SCALE GENOMIC DNA]</scope>
    <source>
        <strain evidence="1 2">CTT3</strain>
    </source>
</reference>
<dbReference type="Pfam" id="PF08713">
    <property type="entry name" value="DNA_alkylation"/>
    <property type="match status" value="1"/>
</dbReference>
<dbReference type="PANTHER" id="PTHR34070:SF1">
    <property type="entry name" value="DNA ALKYLATION REPAIR PROTEIN"/>
    <property type="match status" value="1"/>
</dbReference>